<dbReference type="GO" id="GO:0046872">
    <property type="term" value="F:metal ion binding"/>
    <property type="evidence" value="ECO:0007669"/>
    <property type="project" value="UniProtKB-KW"/>
</dbReference>
<dbReference type="EMBL" id="JXMW01000017">
    <property type="protein sequence ID" value="OQD58370.1"/>
    <property type="molecule type" value="Genomic_DNA"/>
</dbReference>
<dbReference type="AlphaFoldDB" id="A0A1V6N0W2"/>
<feature type="binding site" evidence="1">
    <location>
        <position position="90"/>
    </location>
    <ligand>
        <name>Zn(2+)</name>
        <dbReference type="ChEBI" id="CHEBI:29105"/>
    </ligand>
</feature>
<sequence>MDWTLFISNIMMRNGEKKLQIIIKFLNSYLRTFLPERKPINNHWKTLSEVPSSILLSETIAKDMKKHGFKFFGPVICYAFLQAIGYVNNHLEECPFKYSD</sequence>
<dbReference type="Pfam" id="PF03352">
    <property type="entry name" value="Adenine_glyco"/>
    <property type="match status" value="1"/>
</dbReference>
<dbReference type="PANTHER" id="PTHR30037:SF4">
    <property type="entry name" value="DNA-3-METHYLADENINE GLYCOSYLASE I"/>
    <property type="match status" value="1"/>
</dbReference>
<organism evidence="2 3">
    <name type="scientific">Methanobrevibacter arboriphilus JCM 13429 = DSM 1125</name>
    <dbReference type="NCBI Taxonomy" id="1300164"/>
    <lineage>
        <taxon>Archaea</taxon>
        <taxon>Methanobacteriati</taxon>
        <taxon>Methanobacteriota</taxon>
        <taxon>Methanomada group</taxon>
        <taxon>Methanobacteria</taxon>
        <taxon>Methanobacteriales</taxon>
        <taxon>Methanobacteriaceae</taxon>
        <taxon>Methanobrevibacter</taxon>
    </lineage>
</organism>
<dbReference type="OrthoDB" id="76591at2157"/>
<keyword evidence="1" id="KW-0862">Zinc</keyword>
<dbReference type="GO" id="GO:0008725">
    <property type="term" value="F:DNA-3-methyladenine glycosylase activity"/>
    <property type="evidence" value="ECO:0007669"/>
    <property type="project" value="UniProtKB-EC"/>
</dbReference>
<dbReference type="InterPro" id="IPR052891">
    <property type="entry name" value="DNA-3mA_glycosylase"/>
</dbReference>
<gene>
    <name evidence="2" type="ORF">MBBAR_17c00100</name>
</gene>
<accession>A0A1V6N0W2</accession>
<dbReference type="Gene3D" id="1.10.340.30">
    <property type="entry name" value="Hypothetical protein, domain 2"/>
    <property type="match status" value="1"/>
</dbReference>
<dbReference type="Proteomes" id="UP000191661">
    <property type="component" value="Unassembled WGS sequence"/>
</dbReference>
<dbReference type="RefSeq" id="WP_211272924.1">
    <property type="nucleotide sequence ID" value="NZ_JXMW01000017.1"/>
</dbReference>
<reference evidence="2 3" key="1">
    <citation type="submission" date="2014-12" db="EMBL/GenBank/DDBJ databases">
        <title>Genome sequence of Methanobrevibacter arboriphilicus DH1, DSM1125.</title>
        <authorList>
            <person name="Poehlein A."/>
            <person name="Thauer R.K."/>
            <person name="Seedorf H."/>
            <person name="Daniel R."/>
        </authorList>
    </citation>
    <scope>NUCLEOTIDE SEQUENCE [LARGE SCALE GENOMIC DNA]</scope>
    <source>
        <strain evidence="2 3">DH1</strain>
    </source>
</reference>
<keyword evidence="2" id="KW-0326">Glycosidase</keyword>
<keyword evidence="1" id="KW-0479">Metal-binding</keyword>
<feature type="binding site" evidence="1">
    <location>
        <position position="94"/>
    </location>
    <ligand>
        <name>Zn(2+)</name>
        <dbReference type="ChEBI" id="CHEBI:29105"/>
    </ligand>
</feature>
<evidence type="ECO:0000256" key="1">
    <source>
        <dbReference type="PIRSR" id="PIRSR605019-1"/>
    </source>
</evidence>
<name>A0A1V6N0W2_METAZ</name>
<keyword evidence="2" id="KW-0378">Hydrolase</keyword>
<proteinExistence type="predicted"/>
<evidence type="ECO:0000313" key="2">
    <source>
        <dbReference type="EMBL" id="OQD58370.1"/>
    </source>
</evidence>
<protein>
    <submittedName>
        <fullName evidence="2">Putative DNA-3-methyladenine glycosidase I</fullName>
        <ecNumber evidence="2">3.2.2.20</ecNumber>
    </submittedName>
</protein>
<dbReference type="InterPro" id="IPR011257">
    <property type="entry name" value="DNA_glycosylase"/>
</dbReference>
<keyword evidence="3" id="KW-1185">Reference proteome</keyword>
<dbReference type="EC" id="3.2.2.20" evidence="2"/>
<dbReference type="SUPFAM" id="SSF48150">
    <property type="entry name" value="DNA-glycosylase"/>
    <property type="match status" value="1"/>
</dbReference>
<dbReference type="InterPro" id="IPR005019">
    <property type="entry name" value="Adenine_glyco"/>
</dbReference>
<evidence type="ECO:0000313" key="3">
    <source>
        <dbReference type="Proteomes" id="UP000191661"/>
    </source>
</evidence>
<dbReference type="GO" id="GO:0006284">
    <property type="term" value="P:base-excision repair"/>
    <property type="evidence" value="ECO:0007669"/>
    <property type="project" value="InterPro"/>
</dbReference>
<dbReference type="PANTHER" id="PTHR30037">
    <property type="entry name" value="DNA-3-METHYLADENINE GLYCOSYLASE 1"/>
    <property type="match status" value="1"/>
</dbReference>
<comment type="caution">
    <text evidence="2">The sequence shown here is derived from an EMBL/GenBank/DDBJ whole genome shotgun (WGS) entry which is preliminary data.</text>
</comment>